<reference evidence="5 6" key="1">
    <citation type="submission" date="2017-09" db="EMBL/GenBank/DDBJ databases">
        <title>WGS assembly of Aquilegia coerulea Goldsmith.</title>
        <authorList>
            <person name="Hodges S."/>
            <person name="Kramer E."/>
            <person name="Nordborg M."/>
            <person name="Tomkins J."/>
            <person name="Borevitz J."/>
            <person name="Derieg N."/>
            <person name="Yan J."/>
            <person name="Mihaltcheva S."/>
            <person name="Hayes R.D."/>
            <person name="Rokhsar D."/>
        </authorList>
    </citation>
    <scope>NUCLEOTIDE SEQUENCE [LARGE SCALE GENOMIC DNA]</scope>
    <source>
        <strain evidence="6">cv. Goldsmith</strain>
    </source>
</reference>
<keyword evidence="3" id="KW-0443">Lipid metabolism</keyword>
<dbReference type="GO" id="GO:0016788">
    <property type="term" value="F:hydrolase activity, acting on ester bonds"/>
    <property type="evidence" value="ECO:0007669"/>
    <property type="project" value="InterPro"/>
</dbReference>
<dbReference type="PANTHER" id="PTHR45648">
    <property type="entry name" value="GDSL LIPASE/ACYLHYDROLASE FAMILY PROTEIN (AFU_ORTHOLOGUE AFUA_4G14700)"/>
    <property type="match status" value="1"/>
</dbReference>
<dbReference type="InterPro" id="IPR036514">
    <property type="entry name" value="SGNH_hydro_sf"/>
</dbReference>
<name>A0A2G5EC58_AQUCA</name>
<dbReference type="Proteomes" id="UP000230069">
    <property type="component" value="Unassembled WGS sequence"/>
</dbReference>
<proteinExistence type="inferred from homology"/>
<evidence type="ECO:0000256" key="1">
    <source>
        <dbReference type="ARBA" id="ARBA00008668"/>
    </source>
</evidence>
<dbReference type="InterPro" id="IPR001087">
    <property type="entry name" value="GDSL"/>
</dbReference>
<dbReference type="AlphaFoldDB" id="A0A2G5EC58"/>
<gene>
    <name evidence="5" type="ORF">AQUCO_00900131v1</name>
</gene>
<dbReference type="PANTHER" id="PTHR45648:SF7">
    <property type="entry name" value="OS12G0126100 PROTEIN"/>
    <property type="match status" value="1"/>
</dbReference>
<keyword evidence="6" id="KW-1185">Reference proteome</keyword>
<dbReference type="InParanoid" id="A0A2G5EC58"/>
<dbReference type="STRING" id="218851.A0A2G5EC58"/>
<organism evidence="5 6">
    <name type="scientific">Aquilegia coerulea</name>
    <name type="common">Rocky mountain columbine</name>
    <dbReference type="NCBI Taxonomy" id="218851"/>
    <lineage>
        <taxon>Eukaryota</taxon>
        <taxon>Viridiplantae</taxon>
        <taxon>Streptophyta</taxon>
        <taxon>Embryophyta</taxon>
        <taxon>Tracheophyta</taxon>
        <taxon>Spermatophyta</taxon>
        <taxon>Magnoliopsida</taxon>
        <taxon>Ranunculales</taxon>
        <taxon>Ranunculaceae</taxon>
        <taxon>Thalictroideae</taxon>
        <taxon>Aquilegia</taxon>
    </lineage>
</organism>
<dbReference type="Gene3D" id="3.40.50.1110">
    <property type="entry name" value="SGNH hydrolase"/>
    <property type="match status" value="1"/>
</dbReference>
<keyword evidence="2" id="KW-0378">Hydrolase</keyword>
<protein>
    <recommendedName>
        <fullName evidence="7">GDSL esterase/lipase</fullName>
    </recommendedName>
</protein>
<dbReference type="Pfam" id="PF00657">
    <property type="entry name" value="Lipase_GDSL"/>
    <property type="match status" value="1"/>
</dbReference>
<keyword evidence="3" id="KW-0442">Lipid degradation</keyword>
<dbReference type="InterPro" id="IPR051058">
    <property type="entry name" value="GDSL_Est/Lipase"/>
</dbReference>
<evidence type="ECO:0000256" key="3">
    <source>
        <dbReference type="ARBA" id="ARBA00022963"/>
    </source>
</evidence>
<evidence type="ECO:0000256" key="4">
    <source>
        <dbReference type="SAM" id="SignalP"/>
    </source>
</evidence>
<evidence type="ECO:0000313" key="5">
    <source>
        <dbReference type="EMBL" id="PIA53342.1"/>
    </source>
</evidence>
<evidence type="ECO:0000313" key="6">
    <source>
        <dbReference type="Proteomes" id="UP000230069"/>
    </source>
</evidence>
<comment type="similarity">
    <text evidence="1">Belongs to the 'GDSL' lipolytic enzyme family.</text>
</comment>
<sequence length="442" mass="49025">MTMSNLNLLLLSFFFITLARCGGETQNNSSVSALFILGDSSVNCGNNGLFSNFLHDRSSIYPCVGFETRLLPDLLGDKLGLPMIPPFYGQNGSIEGLLSGLNFGSSQATIINTGNLAFQALNHQLRQLYETLQMLQMQLGQTKSSNLVQSSLFYISLGKDDYIQLFLHKFSSLRHKYSGGAFAHILVQQMIRVVKDLYNANARKIIVIGIGPLGCAPRALWESYNSTAHTNADDRHCVQEINELILQYNAMLSEHLLELNYELFDAQIVFCDVYQGMLQIINNPKRYGFSDVRRACCGLGRYGGMVGCVSKEMACDDPSLHVWWDFYNPTQGVNSLLANWTWSGQPSHLCQPIDIKHLASSSAEHFNRAARTASTAIIWNDCAPPKRPTYNTGSETQRLAPNSLVVATGVISLQENIGCPKKRDSIVLELSIAVSVFLEERS</sequence>
<evidence type="ECO:0000256" key="2">
    <source>
        <dbReference type="ARBA" id="ARBA00022801"/>
    </source>
</evidence>
<dbReference type="OrthoDB" id="1600564at2759"/>
<feature type="chain" id="PRO_5013680294" description="GDSL esterase/lipase" evidence="4">
    <location>
        <begin position="22"/>
        <end position="442"/>
    </location>
</feature>
<dbReference type="GO" id="GO:0016042">
    <property type="term" value="P:lipid catabolic process"/>
    <property type="evidence" value="ECO:0007669"/>
    <property type="project" value="UniProtKB-KW"/>
</dbReference>
<feature type="signal peptide" evidence="4">
    <location>
        <begin position="1"/>
        <end position="21"/>
    </location>
</feature>
<evidence type="ECO:0008006" key="7">
    <source>
        <dbReference type="Google" id="ProtNLM"/>
    </source>
</evidence>
<dbReference type="EMBL" id="KZ305026">
    <property type="protein sequence ID" value="PIA53342.1"/>
    <property type="molecule type" value="Genomic_DNA"/>
</dbReference>
<accession>A0A2G5EC58</accession>
<keyword evidence="4" id="KW-0732">Signal</keyword>